<dbReference type="GO" id="GO:0051321">
    <property type="term" value="P:meiotic cell cycle"/>
    <property type="evidence" value="ECO:0007669"/>
    <property type="project" value="UniProtKB-ARBA"/>
</dbReference>
<dbReference type="Gene3D" id="3.30.70.330">
    <property type="match status" value="1"/>
</dbReference>
<keyword evidence="7 11" id="KW-0694">RNA-binding</keyword>
<dbReference type="InterPro" id="IPR035979">
    <property type="entry name" value="RBD_domain_sf"/>
</dbReference>
<evidence type="ECO:0000256" key="6">
    <source>
        <dbReference type="ARBA" id="ARBA00022871"/>
    </source>
</evidence>
<keyword evidence="14" id="KW-1185">Reference proteome</keyword>
<name>A0A8C9YTH6_SANLU</name>
<dbReference type="PROSITE" id="PS50102">
    <property type="entry name" value="RRM"/>
    <property type="match status" value="1"/>
</dbReference>
<evidence type="ECO:0000256" key="11">
    <source>
        <dbReference type="PROSITE-ProRule" id="PRU00176"/>
    </source>
</evidence>
<reference evidence="13" key="1">
    <citation type="submission" date="2025-08" db="UniProtKB">
        <authorList>
            <consortium name="Ensembl"/>
        </authorList>
    </citation>
    <scope>IDENTIFICATION</scope>
</reference>
<evidence type="ECO:0000259" key="12">
    <source>
        <dbReference type="PROSITE" id="PS50102"/>
    </source>
</evidence>
<evidence type="ECO:0000256" key="4">
    <source>
        <dbReference type="ARBA" id="ARBA00022782"/>
    </source>
</evidence>
<evidence type="ECO:0000256" key="5">
    <source>
        <dbReference type="ARBA" id="ARBA00022845"/>
    </source>
</evidence>
<dbReference type="PANTHER" id="PTHR11176:SF10">
    <property type="entry name" value="PROTEIN BOULE-LIKE"/>
    <property type="match status" value="1"/>
</dbReference>
<dbReference type="Ensembl" id="ENSSLUT00000030302.1">
    <property type="protein sequence ID" value="ENSSLUP00000029363.1"/>
    <property type="gene ID" value="ENSSLUG00000013211.1"/>
</dbReference>
<evidence type="ECO:0000313" key="14">
    <source>
        <dbReference type="Proteomes" id="UP000694568"/>
    </source>
</evidence>
<dbReference type="GO" id="GO:0007283">
    <property type="term" value="P:spermatogenesis"/>
    <property type="evidence" value="ECO:0007669"/>
    <property type="project" value="UniProtKB-KW"/>
</dbReference>
<evidence type="ECO:0000256" key="10">
    <source>
        <dbReference type="ARBA" id="ARBA00072848"/>
    </source>
</evidence>
<keyword evidence="4" id="KW-0221">Differentiation</keyword>
<dbReference type="GO" id="GO:0005737">
    <property type="term" value="C:cytoplasm"/>
    <property type="evidence" value="ECO:0007669"/>
    <property type="project" value="UniProtKB-SubCell"/>
</dbReference>
<organism evidence="13 14">
    <name type="scientific">Sander lucioperca</name>
    <name type="common">Pike-perch</name>
    <name type="synonym">Perca lucioperca</name>
    <dbReference type="NCBI Taxonomy" id="283035"/>
    <lineage>
        <taxon>Eukaryota</taxon>
        <taxon>Metazoa</taxon>
        <taxon>Chordata</taxon>
        <taxon>Craniata</taxon>
        <taxon>Vertebrata</taxon>
        <taxon>Euteleostomi</taxon>
        <taxon>Actinopterygii</taxon>
        <taxon>Neopterygii</taxon>
        <taxon>Teleostei</taxon>
        <taxon>Neoteleostei</taxon>
        <taxon>Acanthomorphata</taxon>
        <taxon>Eupercaria</taxon>
        <taxon>Perciformes</taxon>
        <taxon>Percoidei</taxon>
        <taxon>Percidae</taxon>
        <taxon>Luciopercinae</taxon>
        <taxon>Sander</taxon>
    </lineage>
</organism>
<evidence type="ECO:0000256" key="9">
    <source>
        <dbReference type="ARBA" id="ARBA00062241"/>
    </source>
</evidence>
<evidence type="ECO:0000313" key="13">
    <source>
        <dbReference type="Ensembl" id="ENSSLUP00000029363.1"/>
    </source>
</evidence>
<evidence type="ECO:0000256" key="8">
    <source>
        <dbReference type="ARBA" id="ARBA00060279"/>
    </source>
</evidence>
<comment type="function">
    <text evidence="8">Probable RNA-binding protein, which may be required during spermatogenesis. May act by binding to the 3'-UTR of mRNAs and regulating their translation.</text>
</comment>
<dbReference type="GO" id="GO:0070935">
    <property type="term" value="P:3'-UTR-mediated mRNA stabilization"/>
    <property type="evidence" value="ECO:0007669"/>
    <property type="project" value="TreeGrafter"/>
</dbReference>
<comment type="subcellular location">
    <subcellularLocation>
        <location evidence="1">Cytoplasm</location>
    </subcellularLocation>
</comment>
<dbReference type="InterPro" id="IPR000504">
    <property type="entry name" value="RRM_dom"/>
</dbReference>
<accession>A0A8C9YTH6</accession>
<dbReference type="Pfam" id="PF00076">
    <property type="entry name" value="RRM_1"/>
    <property type="match status" value="1"/>
</dbReference>
<keyword evidence="2" id="KW-0217">Developmental protein</keyword>
<dbReference type="GO" id="GO:0003730">
    <property type="term" value="F:mRNA 3'-UTR binding"/>
    <property type="evidence" value="ECO:0007669"/>
    <property type="project" value="TreeGrafter"/>
</dbReference>
<reference evidence="13" key="2">
    <citation type="submission" date="2025-09" db="UniProtKB">
        <authorList>
            <consortium name="Ensembl"/>
        </authorList>
    </citation>
    <scope>IDENTIFICATION</scope>
</reference>
<dbReference type="Proteomes" id="UP000694568">
    <property type="component" value="Unplaced"/>
</dbReference>
<dbReference type="SMART" id="SM00360">
    <property type="entry name" value="RRM"/>
    <property type="match status" value="1"/>
</dbReference>
<evidence type="ECO:0000256" key="3">
    <source>
        <dbReference type="ARBA" id="ARBA00022490"/>
    </source>
</evidence>
<proteinExistence type="predicted"/>
<dbReference type="GeneTree" id="ENSGT00530000063480"/>
<sequence length="162" mass="18186">FVGGIDYRVNESDLRHVFSQHGAVKEVKIVIDRSGMSKGYGFVTFETQDDALKVLHDANGICFKDKKLSIGQAVRKHVFVTIPDSALPVPMSCGTLHLTTSAGYPYTYHNGVAYFHCPNMSSPAHHWPVSCHCYHTHLTLDLNSIIKTKSFMSWVFKYVLHS</sequence>
<keyword evidence="3" id="KW-0963">Cytoplasm</keyword>
<dbReference type="InterPro" id="IPR012677">
    <property type="entry name" value="Nucleotide-bd_a/b_plait_sf"/>
</dbReference>
<keyword evidence="6" id="KW-0744">Spermatogenesis</keyword>
<protein>
    <recommendedName>
        <fullName evidence="10">Protein boule-like</fullName>
    </recommendedName>
</protein>
<dbReference type="GO" id="GO:0030154">
    <property type="term" value="P:cell differentiation"/>
    <property type="evidence" value="ECO:0007669"/>
    <property type="project" value="UniProtKB-KW"/>
</dbReference>
<evidence type="ECO:0000256" key="7">
    <source>
        <dbReference type="ARBA" id="ARBA00022884"/>
    </source>
</evidence>
<dbReference type="FunFam" id="3.30.70.330:FF:000167">
    <property type="entry name" value="protein boule-like isoform X1"/>
    <property type="match status" value="1"/>
</dbReference>
<dbReference type="AlphaFoldDB" id="A0A8C9YTH6"/>
<evidence type="ECO:0000256" key="1">
    <source>
        <dbReference type="ARBA" id="ARBA00004496"/>
    </source>
</evidence>
<keyword evidence="5" id="KW-0810">Translation regulation</keyword>
<evidence type="ECO:0000256" key="2">
    <source>
        <dbReference type="ARBA" id="ARBA00022473"/>
    </source>
</evidence>
<comment type="subunit">
    <text evidence="9">Interacts with DAZ1 and DAZL.</text>
</comment>
<dbReference type="PANTHER" id="PTHR11176">
    <property type="entry name" value="BOULE-RELATED"/>
    <property type="match status" value="1"/>
</dbReference>
<dbReference type="SUPFAM" id="SSF54928">
    <property type="entry name" value="RNA-binding domain, RBD"/>
    <property type="match status" value="1"/>
</dbReference>
<dbReference type="GO" id="GO:0045948">
    <property type="term" value="P:positive regulation of translational initiation"/>
    <property type="evidence" value="ECO:0007669"/>
    <property type="project" value="TreeGrafter"/>
</dbReference>
<dbReference type="GO" id="GO:0008494">
    <property type="term" value="F:translation activator activity"/>
    <property type="evidence" value="ECO:0007669"/>
    <property type="project" value="TreeGrafter"/>
</dbReference>
<feature type="domain" description="RRM" evidence="12">
    <location>
        <begin position="1"/>
        <end position="75"/>
    </location>
</feature>